<evidence type="ECO:0000313" key="2">
    <source>
        <dbReference type="EMBL" id="GFY08989.1"/>
    </source>
</evidence>
<dbReference type="Pfam" id="PF01359">
    <property type="entry name" value="Transposase_1"/>
    <property type="match status" value="1"/>
</dbReference>
<protein>
    <submittedName>
        <fullName evidence="2">Probable RNA-directed DNA polymerase from transposon X-element</fullName>
    </submittedName>
</protein>
<sequence length="530" mass="60747">MPDHHPDEPFYGRAVSELQEIEDTINFASSPKRSLALASQPIENARRNFTPSHINQLIKHKNNLRKRYQQTLNPFYKTLYNRAHANLQKELKIYSNETWNVRLEALNASDNSLWEAQLFLKNKRSQIPTLNCATGMAIADLQKANLLANTINNNFIEKNRMHDNYDQDDEIVTSAVNNFLSSPPSTQIEPVMPDEIINFVKNTSSRKAPGKDTITNKMLKNFPIKLILILTILVNKILEFHHFPSNWKEAIIFSIIKPGKNKNLPDSYRPISLLSTLSKLTELTENISEGFQKEKSTGVVFLDIQKAFGRVWILGLAFKLITLTKFPLPSFTSSTRTSLTGPFGSDHGVILNDYLQKGKTLTLAYYAFLLDKLKAEFAEKRPLLQKKKILFHQDNASSHTSVVAMTKIHELRRTPQNVFEIHRSIAIDVMPTPDLVTLLQYFTLAHAFLCAHLSTPDYGNPAVIERHQYPLLNLFAWKDRQLLRTYYYFTIFPPQIKDESMRFENHLTPSSRKSSSNKARATKVARHLPT</sequence>
<dbReference type="GO" id="GO:0003676">
    <property type="term" value="F:nucleic acid binding"/>
    <property type="evidence" value="ECO:0007669"/>
    <property type="project" value="InterPro"/>
</dbReference>
<dbReference type="InterPro" id="IPR036397">
    <property type="entry name" value="RNaseH_sf"/>
</dbReference>
<dbReference type="InterPro" id="IPR001888">
    <property type="entry name" value="Transposase_1"/>
</dbReference>
<dbReference type="EMBL" id="BMAU01021284">
    <property type="protein sequence ID" value="GFY08989.1"/>
    <property type="molecule type" value="Genomic_DNA"/>
</dbReference>
<keyword evidence="2" id="KW-0695">RNA-directed DNA polymerase</keyword>
<comment type="caution">
    <text evidence="2">The sequence shown here is derived from an EMBL/GenBank/DDBJ whole genome shotgun (WGS) entry which is preliminary data.</text>
</comment>
<feature type="compositionally biased region" description="Basic residues" evidence="1">
    <location>
        <begin position="520"/>
        <end position="530"/>
    </location>
</feature>
<dbReference type="Proteomes" id="UP000887159">
    <property type="component" value="Unassembled WGS sequence"/>
</dbReference>
<organism evidence="2 3">
    <name type="scientific">Trichonephila clavipes</name>
    <name type="common">Golden silk orbweaver</name>
    <name type="synonym">Nephila clavipes</name>
    <dbReference type="NCBI Taxonomy" id="2585209"/>
    <lineage>
        <taxon>Eukaryota</taxon>
        <taxon>Metazoa</taxon>
        <taxon>Ecdysozoa</taxon>
        <taxon>Arthropoda</taxon>
        <taxon>Chelicerata</taxon>
        <taxon>Arachnida</taxon>
        <taxon>Araneae</taxon>
        <taxon>Araneomorphae</taxon>
        <taxon>Entelegynae</taxon>
        <taxon>Araneoidea</taxon>
        <taxon>Nephilidae</taxon>
        <taxon>Trichonephila</taxon>
    </lineage>
</organism>
<dbReference type="PANTHER" id="PTHR19446">
    <property type="entry name" value="REVERSE TRANSCRIPTASES"/>
    <property type="match status" value="1"/>
</dbReference>
<proteinExistence type="predicted"/>
<feature type="compositionally biased region" description="Low complexity" evidence="1">
    <location>
        <begin position="510"/>
        <end position="519"/>
    </location>
</feature>
<evidence type="ECO:0000313" key="3">
    <source>
        <dbReference type="Proteomes" id="UP000887159"/>
    </source>
</evidence>
<evidence type="ECO:0000256" key="1">
    <source>
        <dbReference type="SAM" id="MobiDB-lite"/>
    </source>
</evidence>
<dbReference type="GO" id="GO:0003964">
    <property type="term" value="F:RNA-directed DNA polymerase activity"/>
    <property type="evidence" value="ECO:0007669"/>
    <property type="project" value="UniProtKB-KW"/>
</dbReference>
<gene>
    <name evidence="2" type="primary">X-element ORF2</name>
    <name evidence="2" type="ORF">TNCV_4661801</name>
</gene>
<name>A0A8X6VDV2_TRICX</name>
<dbReference type="AlphaFoldDB" id="A0A8X6VDV2"/>
<keyword evidence="2" id="KW-0808">Transferase</keyword>
<reference evidence="2" key="1">
    <citation type="submission" date="2020-08" db="EMBL/GenBank/DDBJ databases">
        <title>Multicomponent nature underlies the extraordinary mechanical properties of spider dragline silk.</title>
        <authorList>
            <person name="Kono N."/>
            <person name="Nakamura H."/>
            <person name="Mori M."/>
            <person name="Yoshida Y."/>
            <person name="Ohtoshi R."/>
            <person name="Malay A.D."/>
            <person name="Moran D.A.P."/>
            <person name="Tomita M."/>
            <person name="Numata K."/>
            <person name="Arakawa K."/>
        </authorList>
    </citation>
    <scope>NUCLEOTIDE SEQUENCE</scope>
</reference>
<keyword evidence="2" id="KW-0548">Nucleotidyltransferase</keyword>
<dbReference type="Gene3D" id="3.30.420.10">
    <property type="entry name" value="Ribonuclease H-like superfamily/Ribonuclease H"/>
    <property type="match status" value="1"/>
</dbReference>
<keyword evidence="3" id="KW-1185">Reference proteome</keyword>
<accession>A0A8X6VDV2</accession>
<feature type="region of interest" description="Disordered" evidence="1">
    <location>
        <begin position="505"/>
        <end position="530"/>
    </location>
</feature>